<evidence type="ECO:0000256" key="3">
    <source>
        <dbReference type="ARBA" id="ARBA00022525"/>
    </source>
</evidence>
<protein>
    <recommendedName>
        <fullName evidence="4">Crinkler effector protein N-terminal domain-containing protein</fullName>
    </recommendedName>
</protein>
<dbReference type="EMBL" id="JAKELL010000040">
    <property type="protein sequence ID" value="KAH8988852.1"/>
    <property type="molecule type" value="Genomic_DNA"/>
</dbReference>
<proteinExistence type="predicted"/>
<keyword evidence="6" id="KW-1185">Reference proteome</keyword>
<comment type="subcellular location">
    <subcellularLocation>
        <location evidence="1">Host cell</location>
    </subcellularLocation>
    <subcellularLocation>
        <location evidence="2">Secreted</location>
    </subcellularLocation>
</comment>
<evidence type="ECO:0000313" key="6">
    <source>
        <dbReference type="Proteomes" id="UP001201163"/>
    </source>
</evidence>
<reference evidence="5" key="1">
    <citation type="submission" date="2022-01" db="EMBL/GenBank/DDBJ databases">
        <title>Comparative genomics reveals a dynamic genome evolution in the ectomycorrhizal milk-cap (Lactarius) mushrooms.</title>
        <authorList>
            <consortium name="DOE Joint Genome Institute"/>
            <person name="Lebreton A."/>
            <person name="Tang N."/>
            <person name="Kuo A."/>
            <person name="LaButti K."/>
            <person name="Drula E."/>
            <person name="Barry K."/>
            <person name="Clum A."/>
            <person name="Lipzen A."/>
            <person name="Mousain D."/>
            <person name="Ng V."/>
            <person name="Wang R."/>
            <person name="Wang X."/>
            <person name="Dai Y."/>
            <person name="Henrissat B."/>
            <person name="Grigoriev I.V."/>
            <person name="Guerin-Laguette A."/>
            <person name="Yu F."/>
            <person name="Martin F.M."/>
        </authorList>
    </citation>
    <scope>NUCLEOTIDE SEQUENCE</scope>
    <source>
        <strain evidence="5">QP</strain>
    </source>
</reference>
<evidence type="ECO:0000256" key="2">
    <source>
        <dbReference type="ARBA" id="ARBA00004613"/>
    </source>
</evidence>
<dbReference type="GO" id="GO:0005576">
    <property type="term" value="C:extracellular region"/>
    <property type="evidence" value="ECO:0007669"/>
    <property type="project" value="UniProtKB-SubCell"/>
</dbReference>
<gene>
    <name evidence="5" type="ORF">EDB92DRAFT_986765</name>
</gene>
<keyword evidence="3" id="KW-0964">Secreted</keyword>
<feature type="domain" description="Crinkler effector protein N-terminal" evidence="4">
    <location>
        <begin position="5"/>
        <end position="95"/>
    </location>
</feature>
<name>A0AAD4Q6V0_9AGAM</name>
<dbReference type="Pfam" id="PF20147">
    <property type="entry name" value="Crinkler"/>
    <property type="match status" value="1"/>
</dbReference>
<evidence type="ECO:0000256" key="1">
    <source>
        <dbReference type="ARBA" id="ARBA00004340"/>
    </source>
</evidence>
<dbReference type="InterPro" id="IPR045379">
    <property type="entry name" value="Crinkler_N"/>
</dbReference>
<dbReference type="GO" id="GO:0043657">
    <property type="term" value="C:host cell"/>
    <property type="evidence" value="ECO:0007669"/>
    <property type="project" value="UniProtKB-SubCell"/>
</dbReference>
<dbReference type="Proteomes" id="UP001201163">
    <property type="component" value="Unassembled WGS sequence"/>
</dbReference>
<evidence type="ECO:0000259" key="4">
    <source>
        <dbReference type="Pfam" id="PF20147"/>
    </source>
</evidence>
<dbReference type="AlphaFoldDB" id="A0AAD4Q6V0"/>
<accession>A0AAD4Q6V0</accession>
<evidence type="ECO:0000313" key="5">
    <source>
        <dbReference type="EMBL" id="KAH8988852.1"/>
    </source>
</evidence>
<comment type="caution">
    <text evidence="5">The sequence shown here is derived from an EMBL/GenBank/DDBJ whole genome shotgun (WGS) entry which is preliminary data.</text>
</comment>
<sequence length="160" mass="18555">MDNYELWFFVEGTNSYYNVIIPKDKCVAHLKEAIQEQSHGLCDGVDVMMLDLLKVNMPLSPNEFGRLQAPDDAELMYPLQQIEQLWPDRPAKYLHGPCRLGSRRESYQHLHDILWGKKFHVLNSAPFGDEGELEYLDAEEIDRLKLLDLEFCEKNSSIPS</sequence>
<organism evidence="5 6">
    <name type="scientific">Lactarius akahatsu</name>
    <dbReference type="NCBI Taxonomy" id="416441"/>
    <lineage>
        <taxon>Eukaryota</taxon>
        <taxon>Fungi</taxon>
        <taxon>Dikarya</taxon>
        <taxon>Basidiomycota</taxon>
        <taxon>Agaricomycotina</taxon>
        <taxon>Agaricomycetes</taxon>
        <taxon>Russulales</taxon>
        <taxon>Russulaceae</taxon>
        <taxon>Lactarius</taxon>
    </lineage>
</organism>